<dbReference type="Pfam" id="PF07714">
    <property type="entry name" value="PK_Tyr_Ser-Thr"/>
    <property type="match status" value="1"/>
</dbReference>
<dbReference type="GO" id="GO:0060397">
    <property type="term" value="P:growth hormone receptor signaling pathway via JAK-STAT"/>
    <property type="evidence" value="ECO:0007669"/>
    <property type="project" value="TreeGrafter"/>
</dbReference>
<dbReference type="PANTHER" id="PTHR45807:SF5">
    <property type="entry name" value="TYROSINE-PROTEIN KINASE JAK1"/>
    <property type="match status" value="1"/>
</dbReference>
<dbReference type="GO" id="GO:0007259">
    <property type="term" value="P:cell surface receptor signaling pathway via JAK-STAT"/>
    <property type="evidence" value="ECO:0007669"/>
    <property type="project" value="TreeGrafter"/>
</dbReference>
<evidence type="ECO:0000256" key="7">
    <source>
        <dbReference type="ARBA" id="ARBA00022840"/>
    </source>
</evidence>
<dbReference type="InterPro" id="IPR051286">
    <property type="entry name" value="JAK"/>
</dbReference>
<keyword evidence="8" id="KW-0727">SH2 domain</keyword>
<feature type="domain" description="Protein kinase" evidence="11">
    <location>
        <begin position="1"/>
        <end position="288"/>
    </location>
</feature>
<evidence type="ECO:0000256" key="3">
    <source>
        <dbReference type="ARBA" id="ARBA00022679"/>
    </source>
</evidence>
<comment type="caution">
    <text evidence="12">The sequence shown here is derived from an EMBL/GenBank/DDBJ whole genome shotgun (WGS) entry which is preliminary data.</text>
</comment>
<evidence type="ECO:0000313" key="13">
    <source>
        <dbReference type="Proteomes" id="UP000290572"/>
    </source>
</evidence>
<proteinExistence type="predicted"/>
<dbReference type="GO" id="GO:0030154">
    <property type="term" value="P:cell differentiation"/>
    <property type="evidence" value="ECO:0007669"/>
    <property type="project" value="TreeGrafter"/>
</dbReference>
<sequence>MTPPPRYRDTRAANIATLEVTSVFIGGVLEQPCVANNINPLLSDRRDPPRQHFPTRALRQSIRFKGNFGMVELCLYDPKGDQTGGSDIKLIMEYLPAGSLKEYLPRNKSSIDQKRLLLYALQICQGMEYLGSQNYIHRDLAARNILVENESLVKIGDFGLTKSIKDDKEYYKVTEEQDSPVYWYAPECLINRKFYKASDVWSFGVTLYEIMTYCDRENSPPQVFLQTIGRSHGQMTMARLVEALEKGWRMPCPDSCPEMVYTQMHRCWSHAPENRADFKSLIKEIEFLLTRENM</sequence>
<name>A0A498P1R8_LABRO</name>
<dbReference type="SUPFAM" id="SSF56112">
    <property type="entry name" value="Protein kinase-like (PK-like)"/>
    <property type="match status" value="1"/>
</dbReference>
<dbReference type="PROSITE" id="PS50011">
    <property type="entry name" value="PROTEIN_KINASE_DOM"/>
    <property type="match status" value="1"/>
</dbReference>
<evidence type="ECO:0000256" key="8">
    <source>
        <dbReference type="ARBA" id="ARBA00022999"/>
    </source>
</evidence>
<keyword evidence="2" id="KW-0597">Phosphoprotein</keyword>
<dbReference type="InterPro" id="IPR011009">
    <property type="entry name" value="Kinase-like_dom_sf"/>
</dbReference>
<protein>
    <recommendedName>
        <fullName evidence="1">non-specific protein-tyrosine kinase</fullName>
        <ecNumber evidence="1">2.7.10.2</ecNumber>
    </recommendedName>
</protein>
<dbReference type="AlphaFoldDB" id="A0A498P1R8"/>
<keyword evidence="9" id="KW-0829">Tyrosine-protein kinase</keyword>
<evidence type="ECO:0000259" key="11">
    <source>
        <dbReference type="PROSITE" id="PS50011"/>
    </source>
</evidence>
<keyword evidence="13" id="KW-1185">Reference proteome</keyword>
<dbReference type="GO" id="GO:0019221">
    <property type="term" value="P:cytokine-mediated signaling pathway"/>
    <property type="evidence" value="ECO:0007669"/>
    <property type="project" value="TreeGrafter"/>
</dbReference>
<evidence type="ECO:0000256" key="6">
    <source>
        <dbReference type="ARBA" id="ARBA00022777"/>
    </source>
</evidence>
<dbReference type="STRING" id="84645.A0A498P1R8"/>
<dbReference type="GO" id="GO:0035556">
    <property type="term" value="P:intracellular signal transduction"/>
    <property type="evidence" value="ECO:0007669"/>
    <property type="project" value="TreeGrafter"/>
</dbReference>
<dbReference type="EC" id="2.7.10.2" evidence="1"/>
<dbReference type="GO" id="GO:0004715">
    <property type="term" value="F:non-membrane spanning protein tyrosine kinase activity"/>
    <property type="evidence" value="ECO:0007669"/>
    <property type="project" value="UniProtKB-EC"/>
</dbReference>
<dbReference type="FunFam" id="1.10.510.10:FF:000114">
    <property type="entry name" value="Tyrosine-protein kinase JAK2"/>
    <property type="match status" value="1"/>
</dbReference>
<dbReference type="EMBL" id="QBIY01005449">
    <property type="protein sequence ID" value="RXN37769.1"/>
    <property type="molecule type" value="Genomic_DNA"/>
</dbReference>
<accession>A0A498P1R8</accession>
<dbReference type="Gene3D" id="1.10.510.10">
    <property type="entry name" value="Transferase(Phosphotransferase) domain 1"/>
    <property type="match status" value="1"/>
</dbReference>
<keyword evidence="5" id="KW-0547">Nucleotide-binding</keyword>
<dbReference type="Proteomes" id="UP000290572">
    <property type="component" value="Unassembled WGS sequence"/>
</dbReference>
<dbReference type="InterPro" id="IPR020635">
    <property type="entry name" value="Tyr_kinase_cat_dom"/>
</dbReference>
<organism evidence="12 13">
    <name type="scientific">Labeo rohita</name>
    <name type="common">Indian major carp</name>
    <name type="synonym">Cyprinus rohita</name>
    <dbReference type="NCBI Taxonomy" id="84645"/>
    <lineage>
        <taxon>Eukaryota</taxon>
        <taxon>Metazoa</taxon>
        <taxon>Chordata</taxon>
        <taxon>Craniata</taxon>
        <taxon>Vertebrata</taxon>
        <taxon>Euteleostomi</taxon>
        <taxon>Actinopterygii</taxon>
        <taxon>Neopterygii</taxon>
        <taxon>Teleostei</taxon>
        <taxon>Ostariophysi</taxon>
        <taxon>Cypriniformes</taxon>
        <taxon>Cyprinidae</taxon>
        <taxon>Labeoninae</taxon>
        <taxon>Labeonini</taxon>
        <taxon>Labeo</taxon>
    </lineage>
</organism>
<evidence type="ECO:0000256" key="10">
    <source>
        <dbReference type="ARBA" id="ARBA00051245"/>
    </source>
</evidence>
<dbReference type="PROSITE" id="PS00109">
    <property type="entry name" value="PROTEIN_KINASE_TYR"/>
    <property type="match status" value="1"/>
</dbReference>
<dbReference type="GO" id="GO:0005524">
    <property type="term" value="F:ATP binding"/>
    <property type="evidence" value="ECO:0007669"/>
    <property type="project" value="UniProtKB-KW"/>
</dbReference>
<dbReference type="SMART" id="SM00219">
    <property type="entry name" value="TyrKc"/>
    <property type="match status" value="1"/>
</dbReference>
<keyword evidence="4" id="KW-0677">Repeat</keyword>
<gene>
    <name evidence="12" type="ORF">ROHU_013972</name>
</gene>
<dbReference type="PANTHER" id="PTHR45807">
    <property type="entry name" value="TYROSINE-PROTEIN KINASE HOPSCOTCH"/>
    <property type="match status" value="1"/>
</dbReference>
<evidence type="ECO:0000256" key="5">
    <source>
        <dbReference type="ARBA" id="ARBA00022741"/>
    </source>
</evidence>
<dbReference type="InterPro" id="IPR001245">
    <property type="entry name" value="Ser-Thr/Tyr_kinase_cat_dom"/>
</dbReference>
<keyword evidence="3" id="KW-0808">Transferase</keyword>
<comment type="catalytic activity">
    <reaction evidence="10">
        <text>L-tyrosyl-[protein] + ATP = O-phospho-L-tyrosyl-[protein] + ADP + H(+)</text>
        <dbReference type="Rhea" id="RHEA:10596"/>
        <dbReference type="Rhea" id="RHEA-COMP:10136"/>
        <dbReference type="Rhea" id="RHEA-COMP:20101"/>
        <dbReference type="ChEBI" id="CHEBI:15378"/>
        <dbReference type="ChEBI" id="CHEBI:30616"/>
        <dbReference type="ChEBI" id="CHEBI:46858"/>
        <dbReference type="ChEBI" id="CHEBI:61978"/>
        <dbReference type="ChEBI" id="CHEBI:456216"/>
        <dbReference type="EC" id="2.7.10.2"/>
    </reaction>
</comment>
<evidence type="ECO:0000313" key="12">
    <source>
        <dbReference type="EMBL" id="RXN37769.1"/>
    </source>
</evidence>
<keyword evidence="6 12" id="KW-0418">Kinase</keyword>
<dbReference type="GO" id="GO:0005131">
    <property type="term" value="F:growth hormone receptor binding"/>
    <property type="evidence" value="ECO:0007669"/>
    <property type="project" value="TreeGrafter"/>
</dbReference>
<evidence type="ECO:0000256" key="4">
    <source>
        <dbReference type="ARBA" id="ARBA00022737"/>
    </source>
</evidence>
<reference evidence="12 13" key="1">
    <citation type="submission" date="2018-03" db="EMBL/GenBank/DDBJ databases">
        <title>Draft genome sequence of Rohu Carp (Labeo rohita).</title>
        <authorList>
            <person name="Das P."/>
            <person name="Kushwaha B."/>
            <person name="Joshi C.G."/>
            <person name="Kumar D."/>
            <person name="Nagpure N.S."/>
            <person name="Sahoo L."/>
            <person name="Das S.P."/>
            <person name="Bit A."/>
            <person name="Patnaik S."/>
            <person name="Meher P.K."/>
            <person name="Jayasankar P."/>
            <person name="Koringa P.G."/>
            <person name="Patel N.V."/>
            <person name="Hinsu A.T."/>
            <person name="Kumar R."/>
            <person name="Pandey M."/>
            <person name="Agarwal S."/>
            <person name="Srivastava S."/>
            <person name="Singh M."/>
            <person name="Iquebal M.A."/>
            <person name="Jaiswal S."/>
            <person name="Angadi U.B."/>
            <person name="Kumar N."/>
            <person name="Raza M."/>
            <person name="Shah T.M."/>
            <person name="Rai A."/>
            <person name="Jena J.K."/>
        </authorList>
    </citation>
    <scope>NUCLEOTIDE SEQUENCE [LARGE SCALE GENOMIC DNA]</scope>
    <source>
        <strain evidence="12">DASCIFA01</strain>
        <tissue evidence="12">Testis</tissue>
    </source>
</reference>
<keyword evidence="7" id="KW-0067">ATP-binding</keyword>
<dbReference type="InterPro" id="IPR000719">
    <property type="entry name" value="Prot_kinase_dom"/>
</dbReference>
<dbReference type="GO" id="GO:0005829">
    <property type="term" value="C:cytosol"/>
    <property type="evidence" value="ECO:0007669"/>
    <property type="project" value="TreeGrafter"/>
</dbReference>
<evidence type="ECO:0000256" key="9">
    <source>
        <dbReference type="ARBA" id="ARBA00023137"/>
    </source>
</evidence>
<evidence type="ECO:0000256" key="2">
    <source>
        <dbReference type="ARBA" id="ARBA00022553"/>
    </source>
</evidence>
<evidence type="ECO:0000256" key="1">
    <source>
        <dbReference type="ARBA" id="ARBA00011903"/>
    </source>
</evidence>
<dbReference type="PRINTS" id="PR00109">
    <property type="entry name" value="TYRKINASE"/>
</dbReference>
<dbReference type="InterPro" id="IPR008266">
    <property type="entry name" value="Tyr_kinase_AS"/>
</dbReference>